<reference evidence="1" key="1">
    <citation type="journal article" date="2015" name="Nature">
        <title>Complex archaea that bridge the gap between prokaryotes and eukaryotes.</title>
        <authorList>
            <person name="Spang A."/>
            <person name="Saw J.H."/>
            <person name="Jorgensen S.L."/>
            <person name="Zaremba-Niedzwiedzka K."/>
            <person name="Martijn J."/>
            <person name="Lind A.E."/>
            <person name="van Eijk R."/>
            <person name="Schleper C."/>
            <person name="Guy L."/>
            <person name="Ettema T.J."/>
        </authorList>
    </citation>
    <scope>NUCLEOTIDE SEQUENCE</scope>
</reference>
<gene>
    <name evidence="1" type="ORF">LCGC14_2039400</name>
</gene>
<dbReference type="EMBL" id="LAZR01023886">
    <property type="protein sequence ID" value="KKL76985.1"/>
    <property type="molecule type" value="Genomic_DNA"/>
</dbReference>
<dbReference type="AlphaFoldDB" id="A0A0F9H5S1"/>
<feature type="non-terminal residue" evidence="1">
    <location>
        <position position="1"/>
    </location>
</feature>
<protein>
    <submittedName>
        <fullName evidence="1">Uncharacterized protein</fullName>
    </submittedName>
</protein>
<sequence>TWEDVTEECALEWWEEASDGTRGHINIQHDGQRVAIVGHQVNADVGGGFNRRGEYRVTTAPDGKFSGSIKVEHFIPDPEPVIAYKAVIEVDGEWVSTWAGGPCAGDLERLSYAVGRIVTATKGPGVACFTNLESARVAFPSPISKGGNGSIPRNHGRLGILEVQTIGVGAPSPNVFDAESRGAYCYPSVKVLSVAWEEEKKEEWVDVTEECTVRTYNFGALGSWFALEHDGNSVAHLGAETKILARGNYRTTLDDFGKGGPTHAGHIKVEKRND</sequence>
<name>A0A0F9H5S1_9ZZZZ</name>
<accession>A0A0F9H5S1</accession>
<proteinExistence type="predicted"/>
<organism evidence="1">
    <name type="scientific">marine sediment metagenome</name>
    <dbReference type="NCBI Taxonomy" id="412755"/>
    <lineage>
        <taxon>unclassified sequences</taxon>
        <taxon>metagenomes</taxon>
        <taxon>ecological metagenomes</taxon>
    </lineage>
</organism>
<evidence type="ECO:0000313" key="1">
    <source>
        <dbReference type="EMBL" id="KKL76985.1"/>
    </source>
</evidence>
<comment type="caution">
    <text evidence="1">The sequence shown here is derived from an EMBL/GenBank/DDBJ whole genome shotgun (WGS) entry which is preliminary data.</text>
</comment>